<dbReference type="HAMAP" id="MF_01025">
    <property type="entry name" value="LeuA_type1"/>
    <property type="match status" value="1"/>
</dbReference>
<dbReference type="Pfam" id="PF22617">
    <property type="entry name" value="HCS_D2"/>
    <property type="match status" value="1"/>
</dbReference>
<dbReference type="GO" id="GO:0003852">
    <property type="term" value="F:2-isopropylmalate synthase activity"/>
    <property type="evidence" value="ECO:0007669"/>
    <property type="project" value="UniProtKB-UniRule"/>
</dbReference>
<comment type="cofactor">
    <cofactor evidence="11">
        <name>Mn(2+)</name>
        <dbReference type="ChEBI" id="CHEBI:29035"/>
    </cofactor>
</comment>
<dbReference type="EC" id="2.3.3.13" evidence="3 11"/>
<dbReference type="NCBIfam" id="TIGR00973">
    <property type="entry name" value="leuA_bact"/>
    <property type="match status" value="1"/>
</dbReference>
<dbReference type="PANTHER" id="PTHR10277:SF9">
    <property type="entry name" value="2-ISOPROPYLMALATE SYNTHASE 1, CHLOROPLASTIC-RELATED"/>
    <property type="match status" value="1"/>
</dbReference>
<comment type="catalytic activity">
    <reaction evidence="11">
        <text>3-methyl-2-oxobutanoate + acetyl-CoA + H2O = (2S)-2-isopropylmalate + CoA + H(+)</text>
        <dbReference type="Rhea" id="RHEA:21524"/>
        <dbReference type="ChEBI" id="CHEBI:1178"/>
        <dbReference type="ChEBI" id="CHEBI:11851"/>
        <dbReference type="ChEBI" id="CHEBI:15377"/>
        <dbReference type="ChEBI" id="CHEBI:15378"/>
        <dbReference type="ChEBI" id="CHEBI:57287"/>
        <dbReference type="ChEBI" id="CHEBI:57288"/>
        <dbReference type="EC" id="2.3.3.13"/>
    </reaction>
</comment>
<dbReference type="RefSeq" id="WP_107724980.1">
    <property type="nucleotide sequence ID" value="NZ_PZZP01000001.1"/>
</dbReference>
<dbReference type="GO" id="GO:0005737">
    <property type="term" value="C:cytoplasm"/>
    <property type="evidence" value="ECO:0007669"/>
    <property type="project" value="UniProtKB-UniRule"/>
</dbReference>
<feature type="binding site" evidence="11">
    <location>
        <position position="203"/>
    </location>
    <ligand>
        <name>Mn(2+)</name>
        <dbReference type="ChEBI" id="CHEBI:29035"/>
    </ligand>
</feature>
<keyword evidence="10 11" id="KW-0100">Branched-chain amino acid biosynthesis</keyword>
<organism evidence="13 14">
    <name type="scientific">Desmospora activa DSM 45169</name>
    <dbReference type="NCBI Taxonomy" id="1121389"/>
    <lineage>
        <taxon>Bacteria</taxon>
        <taxon>Bacillati</taxon>
        <taxon>Bacillota</taxon>
        <taxon>Bacilli</taxon>
        <taxon>Bacillales</taxon>
        <taxon>Thermoactinomycetaceae</taxon>
        <taxon>Desmospora</taxon>
    </lineage>
</organism>
<dbReference type="InterPro" id="IPR002034">
    <property type="entry name" value="AIPM/Hcit_synth_CS"/>
</dbReference>
<evidence type="ECO:0000256" key="1">
    <source>
        <dbReference type="ARBA" id="ARBA00004689"/>
    </source>
</evidence>
<dbReference type="Proteomes" id="UP000241639">
    <property type="component" value="Unassembled WGS sequence"/>
</dbReference>
<keyword evidence="11" id="KW-0963">Cytoplasm</keyword>
<evidence type="ECO:0000256" key="11">
    <source>
        <dbReference type="HAMAP-Rule" id="MF_01025"/>
    </source>
</evidence>
<feature type="domain" description="Pyruvate carboxyltransferase" evidence="12">
    <location>
        <begin position="4"/>
        <end position="266"/>
    </location>
</feature>
<keyword evidence="6 11" id="KW-0028">Amino-acid biosynthesis</keyword>
<comment type="subunit">
    <text evidence="11">Homodimer.</text>
</comment>
<name>A0A2T4Z8B7_9BACL</name>
<sequence length="515" mass="56265">MRRVQFFDTTLRDGEQSPGVNLSAEEKVTIALQLEKLGIHVIEAGFAASSQGDQEAVRQVGERVKNATVVSLARAVSGDIEKAWTALKSAEAPGIHIFLATSPIHRRYKLNMSQEEVLERAEAAVRLAKQYFPVVEFSTEDGGRTELDFLCRVGERVIAAGADVLNIPDTVGYMTPQEYGNIFRHLKENVKGIEKVRLSAHCHDDLGLAVANSLAAIEAGADQVEGTINGIGERAGNTALEEVAVALSTRNECYGVETGINLKEITRTSRLVSKMTGMLVPGNKAVVGANAFAHESGIHQDGMLKNSATYEIMKPESIGQDGTQLILGKHSGRHAFRDKLTALGYSFDDQQLNQLFVRFKEMTDRKKTIEDDDLVSLVEERLGDGEEIFEFDAIQLSYGNHSLPTASLRLMDHRHNRMVEEAACGSGSVDAIFHAIDRATGEPMELTDYKIVSVTHGKDSLGEVYVKLKRNGTEVQGRGVSTDVLEASARAYIHAVNRILQRAAKQPKAEAVHTS</sequence>
<feature type="binding site" evidence="11">
    <location>
        <position position="237"/>
    </location>
    <ligand>
        <name>Mn(2+)</name>
        <dbReference type="ChEBI" id="CHEBI:29035"/>
    </ligand>
</feature>
<keyword evidence="8 11" id="KW-0479">Metal-binding</keyword>
<comment type="function">
    <text evidence="11">Catalyzes the condensation of the acetyl group of acetyl-CoA with 3-methyl-2-oxobutanoate (2-ketoisovalerate) to form 3-carboxy-3-hydroxy-4-methylpentanoate (2-isopropylmalate).</text>
</comment>
<dbReference type="InterPro" id="IPR005671">
    <property type="entry name" value="LeuA_bact_synth"/>
</dbReference>
<dbReference type="Pfam" id="PF00682">
    <property type="entry name" value="HMGL-like"/>
    <property type="match status" value="1"/>
</dbReference>
<dbReference type="Gene3D" id="1.10.238.260">
    <property type="match status" value="1"/>
</dbReference>
<dbReference type="PROSITE" id="PS00815">
    <property type="entry name" value="AIPM_HOMOCIT_SYNTH_1"/>
    <property type="match status" value="1"/>
</dbReference>
<dbReference type="Pfam" id="PF08502">
    <property type="entry name" value="LeuA_dimer"/>
    <property type="match status" value="1"/>
</dbReference>
<dbReference type="Gene3D" id="3.20.20.70">
    <property type="entry name" value="Aldolase class I"/>
    <property type="match status" value="1"/>
</dbReference>
<dbReference type="UniPathway" id="UPA00048">
    <property type="reaction ID" value="UER00070"/>
</dbReference>
<dbReference type="Gene3D" id="3.30.160.270">
    <property type="match status" value="1"/>
</dbReference>
<dbReference type="PROSITE" id="PS00816">
    <property type="entry name" value="AIPM_HOMOCIT_SYNTH_2"/>
    <property type="match status" value="1"/>
</dbReference>
<gene>
    <name evidence="11" type="primary">leuA</name>
    <name evidence="13" type="ORF">C8J48_0710</name>
</gene>
<evidence type="ECO:0000313" key="14">
    <source>
        <dbReference type="Proteomes" id="UP000241639"/>
    </source>
</evidence>
<dbReference type="InterPro" id="IPR050073">
    <property type="entry name" value="2-IPM_HCS-like"/>
</dbReference>
<dbReference type="InterPro" id="IPR000891">
    <property type="entry name" value="PYR_CT"/>
</dbReference>
<evidence type="ECO:0000256" key="3">
    <source>
        <dbReference type="ARBA" id="ARBA00012973"/>
    </source>
</evidence>
<feature type="binding site" evidence="11">
    <location>
        <position position="201"/>
    </location>
    <ligand>
        <name>Mn(2+)</name>
        <dbReference type="ChEBI" id="CHEBI:29035"/>
    </ligand>
</feature>
<dbReference type="PROSITE" id="PS50991">
    <property type="entry name" value="PYR_CT"/>
    <property type="match status" value="1"/>
</dbReference>
<dbReference type="SUPFAM" id="SSF110921">
    <property type="entry name" value="2-isopropylmalate synthase LeuA, allosteric (dimerisation) domain"/>
    <property type="match status" value="1"/>
</dbReference>
<dbReference type="GO" id="GO:0009098">
    <property type="term" value="P:L-leucine biosynthetic process"/>
    <property type="evidence" value="ECO:0007669"/>
    <property type="project" value="UniProtKB-UniRule"/>
</dbReference>
<evidence type="ECO:0000259" key="12">
    <source>
        <dbReference type="PROSITE" id="PS50991"/>
    </source>
</evidence>
<comment type="pathway">
    <text evidence="1 11">Amino-acid biosynthesis; L-leucine biosynthesis; L-leucine from 3-methyl-2-oxobutanoate: step 1/4.</text>
</comment>
<dbReference type="FunFam" id="3.30.160.270:FF:000003">
    <property type="entry name" value="2-isopropylmalate synthase"/>
    <property type="match status" value="1"/>
</dbReference>
<protein>
    <recommendedName>
        <fullName evidence="4 11">2-isopropylmalate synthase</fullName>
        <ecNumber evidence="3 11">2.3.3.13</ecNumber>
    </recommendedName>
    <alternativeName>
        <fullName evidence="11">Alpha-IPM synthase</fullName>
    </alternativeName>
    <alternativeName>
        <fullName evidence="11">Alpha-isopropylmalate synthase</fullName>
    </alternativeName>
</protein>
<dbReference type="SUPFAM" id="SSF51569">
    <property type="entry name" value="Aldolase"/>
    <property type="match status" value="1"/>
</dbReference>
<dbReference type="GO" id="GO:0030145">
    <property type="term" value="F:manganese ion binding"/>
    <property type="evidence" value="ECO:0007669"/>
    <property type="project" value="UniProtKB-UniRule"/>
</dbReference>
<dbReference type="NCBIfam" id="NF002088">
    <property type="entry name" value="PRK00915.1-5"/>
    <property type="match status" value="1"/>
</dbReference>
<dbReference type="InterPro" id="IPR013785">
    <property type="entry name" value="Aldolase_TIM"/>
</dbReference>
<dbReference type="AlphaFoldDB" id="A0A2T4Z8B7"/>
<dbReference type="InterPro" id="IPR054691">
    <property type="entry name" value="LeuA/HCS_post-cat"/>
</dbReference>
<evidence type="ECO:0000256" key="5">
    <source>
        <dbReference type="ARBA" id="ARBA00022430"/>
    </source>
</evidence>
<dbReference type="CDD" id="cd07940">
    <property type="entry name" value="DRE_TIM_IPMS"/>
    <property type="match status" value="1"/>
</dbReference>
<keyword evidence="5 11" id="KW-0432">Leucine biosynthesis</keyword>
<proteinExistence type="inferred from homology"/>
<dbReference type="SMART" id="SM00917">
    <property type="entry name" value="LeuA_dimer"/>
    <property type="match status" value="1"/>
</dbReference>
<dbReference type="PANTHER" id="PTHR10277">
    <property type="entry name" value="HOMOCITRATE SYNTHASE-RELATED"/>
    <property type="match status" value="1"/>
</dbReference>
<feature type="binding site" evidence="11">
    <location>
        <position position="13"/>
    </location>
    <ligand>
        <name>Mn(2+)</name>
        <dbReference type="ChEBI" id="CHEBI:29035"/>
    </ligand>
</feature>
<dbReference type="FunFam" id="3.20.20.70:FF:000010">
    <property type="entry name" value="2-isopropylmalate synthase"/>
    <property type="match status" value="1"/>
</dbReference>
<evidence type="ECO:0000256" key="6">
    <source>
        <dbReference type="ARBA" id="ARBA00022605"/>
    </source>
</evidence>
<feature type="region of interest" description="Regulatory domain" evidence="11">
    <location>
        <begin position="390"/>
        <end position="515"/>
    </location>
</feature>
<evidence type="ECO:0000256" key="4">
    <source>
        <dbReference type="ARBA" id="ARBA00018198"/>
    </source>
</evidence>
<dbReference type="EMBL" id="PZZP01000001">
    <property type="protein sequence ID" value="PTM58134.1"/>
    <property type="molecule type" value="Genomic_DNA"/>
</dbReference>
<dbReference type="InterPro" id="IPR013709">
    <property type="entry name" value="2-isopropylmalate_synth_dimer"/>
</dbReference>
<evidence type="ECO:0000256" key="2">
    <source>
        <dbReference type="ARBA" id="ARBA00009396"/>
    </source>
</evidence>
<dbReference type="OrthoDB" id="9804858at2"/>
<accession>A0A2T4Z8B7</accession>
<dbReference type="NCBIfam" id="NF002085">
    <property type="entry name" value="PRK00915.1-2"/>
    <property type="match status" value="1"/>
</dbReference>
<evidence type="ECO:0000256" key="8">
    <source>
        <dbReference type="ARBA" id="ARBA00022723"/>
    </source>
</evidence>
<evidence type="ECO:0000313" key="13">
    <source>
        <dbReference type="EMBL" id="PTM58134.1"/>
    </source>
</evidence>
<comment type="caution">
    <text evidence="13">The sequence shown here is derived from an EMBL/GenBank/DDBJ whole genome shotgun (WGS) entry which is preliminary data.</text>
</comment>
<dbReference type="GO" id="GO:0003985">
    <property type="term" value="F:acetyl-CoA C-acetyltransferase activity"/>
    <property type="evidence" value="ECO:0007669"/>
    <property type="project" value="UniProtKB-UniRule"/>
</dbReference>
<reference evidence="13 14" key="1">
    <citation type="submission" date="2018-04" db="EMBL/GenBank/DDBJ databases">
        <title>Genomic Encyclopedia of Archaeal and Bacterial Type Strains, Phase II (KMG-II): from individual species to whole genera.</title>
        <authorList>
            <person name="Goeker M."/>
        </authorList>
    </citation>
    <scope>NUCLEOTIDE SEQUENCE [LARGE SCALE GENOMIC DNA]</scope>
    <source>
        <strain evidence="13 14">DSM 45169</strain>
    </source>
</reference>
<keyword evidence="9 11" id="KW-0464">Manganese</keyword>
<dbReference type="InterPro" id="IPR036230">
    <property type="entry name" value="LeuA_allosteric_dom_sf"/>
</dbReference>
<evidence type="ECO:0000256" key="7">
    <source>
        <dbReference type="ARBA" id="ARBA00022679"/>
    </source>
</evidence>
<dbReference type="NCBIfam" id="NF002086">
    <property type="entry name" value="PRK00915.1-3"/>
    <property type="match status" value="1"/>
</dbReference>
<keyword evidence="7 11" id="KW-0808">Transferase</keyword>
<evidence type="ECO:0000256" key="10">
    <source>
        <dbReference type="ARBA" id="ARBA00023304"/>
    </source>
</evidence>
<comment type="similarity">
    <text evidence="2 11">Belongs to the alpha-IPM synthase/homocitrate synthase family. LeuA type 1 subfamily.</text>
</comment>
<evidence type="ECO:0000256" key="9">
    <source>
        <dbReference type="ARBA" id="ARBA00023211"/>
    </source>
</evidence>
<keyword evidence="14" id="KW-1185">Reference proteome</keyword>
<dbReference type="FunFam" id="1.10.238.260:FF:000001">
    <property type="entry name" value="2-isopropylmalate synthase"/>
    <property type="match status" value="1"/>
</dbReference>